<dbReference type="PROSITE" id="PS51082">
    <property type="entry name" value="WH2"/>
    <property type="match status" value="1"/>
</dbReference>
<dbReference type="SUPFAM" id="SSF47473">
    <property type="entry name" value="EF-hand"/>
    <property type="match status" value="1"/>
</dbReference>
<dbReference type="Pfam" id="PF00018">
    <property type="entry name" value="SH3_1"/>
    <property type="match status" value="1"/>
</dbReference>
<feature type="compositionally biased region" description="Low complexity" evidence="5">
    <location>
        <begin position="1"/>
        <end position="54"/>
    </location>
</feature>
<feature type="compositionally biased region" description="Acidic residues" evidence="5">
    <location>
        <begin position="1598"/>
        <end position="1628"/>
    </location>
</feature>
<dbReference type="CDD" id="cd00052">
    <property type="entry name" value="EH"/>
    <property type="match status" value="1"/>
</dbReference>
<evidence type="ECO:0000256" key="1">
    <source>
        <dbReference type="ARBA" id="ARBA00004496"/>
    </source>
</evidence>
<dbReference type="PROSITE" id="PS50010">
    <property type="entry name" value="DH_2"/>
    <property type="match status" value="1"/>
</dbReference>
<feature type="compositionally biased region" description="Low complexity" evidence="5">
    <location>
        <begin position="864"/>
        <end position="874"/>
    </location>
</feature>
<feature type="compositionally biased region" description="Low complexity" evidence="5">
    <location>
        <begin position="1299"/>
        <end position="1321"/>
    </location>
</feature>
<dbReference type="CDD" id="cd00174">
    <property type="entry name" value="SH3"/>
    <property type="match status" value="1"/>
</dbReference>
<feature type="region of interest" description="Disordered" evidence="5">
    <location>
        <begin position="387"/>
        <end position="457"/>
    </location>
</feature>
<feature type="compositionally biased region" description="Low complexity" evidence="5">
    <location>
        <begin position="1775"/>
        <end position="1785"/>
    </location>
</feature>
<evidence type="ECO:0000256" key="3">
    <source>
        <dbReference type="ARBA" id="ARBA00022490"/>
    </source>
</evidence>
<dbReference type="Gene3D" id="2.30.29.30">
    <property type="entry name" value="Pleckstrin-homology domain (PH domain)/Phosphotyrosine-binding domain (PTB)"/>
    <property type="match status" value="1"/>
</dbReference>
<feature type="compositionally biased region" description="Acidic residues" evidence="5">
    <location>
        <begin position="930"/>
        <end position="940"/>
    </location>
</feature>
<evidence type="ECO:0000259" key="10">
    <source>
        <dbReference type="PROSITE" id="PS51082"/>
    </source>
</evidence>
<feature type="compositionally biased region" description="Low complexity" evidence="5">
    <location>
        <begin position="1010"/>
        <end position="1034"/>
    </location>
</feature>
<feature type="compositionally biased region" description="Low complexity" evidence="5">
    <location>
        <begin position="1841"/>
        <end position="1867"/>
    </location>
</feature>
<feature type="compositionally biased region" description="Pro residues" evidence="5">
    <location>
        <begin position="664"/>
        <end position="691"/>
    </location>
</feature>
<keyword evidence="3" id="KW-0963">Cytoplasm</keyword>
<dbReference type="Pfam" id="PF14604">
    <property type="entry name" value="SH3_9"/>
    <property type="match status" value="1"/>
</dbReference>
<dbReference type="EMBL" id="NHYE01001243">
    <property type="protein sequence ID" value="PPQ97490.1"/>
    <property type="molecule type" value="Genomic_DNA"/>
</dbReference>
<feature type="compositionally biased region" description="Gly residues" evidence="5">
    <location>
        <begin position="55"/>
        <end position="64"/>
    </location>
</feature>
<dbReference type="InterPro" id="IPR003124">
    <property type="entry name" value="WH2_dom"/>
</dbReference>
<comment type="subcellular location">
    <subcellularLocation>
        <location evidence="1">Cytoplasm</location>
    </subcellularLocation>
</comment>
<dbReference type="InterPro" id="IPR011992">
    <property type="entry name" value="EF-hand-dom_pair"/>
</dbReference>
<proteinExistence type="predicted"/>
<feature type="compositionally biased region" description="Low complexity" evidence="5">
    <location>
        <begin position="978"/>
        <end position="998"/>
    </location>
</feature>
<evidence type="ECO:0000256" key="5">
    <source>
        <dbReference type="SAM" id="MobiDB-lite"/>
    </source>
</evidence>
<dbReference type="SUPFAM" id="SSF48065">
    <property type="entry name" value="DBL homology domain (DH-domain)"/>
    <property type="match status" value="1"/>
</dbReference>
<feature type="region of interest" description="Disordered" evidence="5">
    <location>
        <begin position="1"/>
        <end position="193"/>
    </location>
</feature>
<dbReference type="Gene3D" id="1.10.238.10">
    <property type="entry name" value="EF-hand"/>
    <property type="match status" value="1"/>
</dbReference>
<feature type="domain" description="SH3" evidence="6">
    <location>
        <begin position="1458"/>
        <end position="1517"/>
    </location>
</feature>
<protein>
    <recommendedName>
        <fullName evidence="13">Actin cytoskeleton-regulatory complex protein PAN1</fullName>
    </recommendedName>
</protein>
<dbReference type="SUPFAM" id="SSF50044">
    <property type="entry name" value="SH3-domain"/>
    <property type="match status" value="2"/>
</dbReference>
<dbReference type="PROSITE" id="PS50031">
    <property type="entry name" value="EH"/>
    <property type="match status" value="1"/>
</dbReference>
<dbReference type="InterPro" id="IPR051480">
    <property type="entry name" value="Endocytic_GEF_Adapter"/>
</dbReference>
<feature type="domain" description="PH" evidence="7">
    <location>
        <begin position="2109"/>
        <end position="2211"/>
    </location>
</feature>
<feature type="compositionally biased region" description="Basic and acidic residues" evidence="5">
    <location>
        <begin position="1556"/>
        <end position="1577"/>
    </location>
</feature>
<evidence type="ECO:0000259" key="6">
    <source>
        <dbReference type="PROSITE" id="PS50002"/>
    </source>
</evidence>
<dbReference type="STRING" id="231916.A0A409Y3C0"/>
<sequence length="2227" mass="240304">MAQWGQQPQQTGFQYPMQTGFPGPQQPPQFQQQPQQFQQQPQQFQGQPQFQQGNLGLGVGGGPGLLPQQTGFPGQRPGGVLGGPTGFQQQQGPPPVPQIPQQTGFPGGGLGGPGSGFIQAQATGFPGAAGGFGQQRAPPPPVPPIPSQFQQQPQQGLQQQQGLHPLQQNRPSFLNAPPPPQGPNRLLSASPGLVPQATGFAGGLGGGGGIGPLVPQVTGFVDPRLQMLSQTFGALGGGPSASQFSGGPSLLGQGQNLVQSIQEYNQAQRGSANQTMGWALSKSEKKNYDKIFRAWDVQGTGFITGTVALEKFGDSGLPRDDLARIWTLADMHDRGKLNIAEFHVAMGLIYRRLNGMQIPDQLPPELIPPSVADLDSTVDRVKELLKTDTRTGSAASNKHSFNASSPSPLGIDARRDASNYKHSDSEPPGGFYRPSNRHVDRSAIRSRNEEDSPAADLNDMKRALENTAHMLDRAHEADAKRTKEDEELEQEMEDLKYRVKRVQDDLNYVSRGPKTAAREEERRRLEREMLQLMHEKIPEVERKIKARDERKERERREWARERDRANERFGRYDRTSGYDDRDRDRDRPYSRGDYDRPYSRGLDDRDRPYSRGALDDRDRPYSRGAGGYDRDRDRDRDRDYDDRYRSGRNRDRDRDYDRDRPRSPPRSPAPPASAPAPPAAAPAAPAPPISPAPSSSTPNLKAMTPAERAAYLREQAQRKVQERMAALGIASPAPSSPGGAGAGGAGQSASGLDVSVEDRLAQEKKEAEEKAKEAERLAEERERNRRERVERERGIKEGAQAAAVMPTPTSTAPPPQPTPRAAPPAPAAPAAKAAPPPPKPRGTAPPPPAPRRAAAPPAPPAPRGAPAAPTRAPVAPTPPRAPSFQAPPPPAPAPVPVQEEEDPEEKALREREERLRKQKEERERRMRQLEEEERAAEEEFERERQRRLEAARARSAQPVVVESPPAPVPPVVSTPQKSAAPSFAAPASSTTSPAEKSTNPFSRLIKEGGASAATSPSAGAANASPNPWASAAAAPSPPAAPPAPPAPQPPSRQQTSSIPPSSTRSPAPPTSKSPAPRSSYQTAPSSLDDDDWDDIKEKSDDDDDSSDDEITKSRAARKDIAESLFRGIMPSATPPVGRPGSAASGGGLKSPTSPAFGAGGAPPAPPPPAAPPAPPAPGAPAPPPPPAPAAPRIQAPAPTSASGPGDVSALMKSIQSGMKLKPTKTVDKSGPPVSGKVLGDAAPPEHINAAPRAPSPAQQHEAYPEPTPMGGNHDDSFASKSSNRQSVGWFADRAADLGASPTSPSLSPSASASAFASHMPPMVEEKDEEDDSDADDMYVKDVDVSVSHHSHSSGASEGYEVVSKPSSSLGDSGMGVPQITVDEHKDGESGLMADIDKSVEHRVRSLYAFEGDGPEDLSFPENVVIVANPSKTGGDWWYGTMVQTGKSGLFPKTYVEVITPRTAKAAFAYEASNPDELAFSEGETLSIIDTSEEEWWKAERGGVVYIVPAAYLELVEGMTHGNDQQVQSAKVENRLPSADASVPTGPPEFASLAHAARADGHEDDHDDSDKPTMRHAVDQGAGLHGQRDPSSASTVVDYADDDTETDSDSDIDSDYLSFEESDDEEGEEASAVATAADKAARERERQLVLEAAGLIVNKDVGRPPARARSVRRGHSQHQQLKPRGVNAGGDEQGQQQEQQQQQQHHRRPAPAAPGPRRVPSMYKDLPPVPSSEPVSHEAALDDAFARYEYFKNNQAANNLNRLSVISTDSAVSGMPSSPTTSTAPSREGKERERERDAEGGRYSHFLHFLRSGGNRTPEDGDRSAQKRSVSTLTISSPMPIGGASSATSSTSAVDGGATSPSRSSSPSFGMSWASLVDKNALEGIPPGERKRQEAIFELINTEVAYVRDLQLIVEVFYSSMIPMLSQKEITVVFANVEDLLLTNTAFVSSLEERQKDCRLYIDKIGDILLTHIPSMAVYTEYCVNQSVAIKVLKSLRDSNPELAGHLQRLRDENPRVRNLDLSSYLLAPMQRITRYPLLIKQILHYTEVGDEYEAIKTSQDMAEKILDHINETIREQEGYETLKKLSQDLWIGKGRLDLTAPTKFMGPRRLVREGPLSKAKSGKRLHAFLCSDILVLVDDSMKNLYRLPIPLAHAQVSGSRGKLAMRKFSALNETAFQITQAYPRGGESVSLRAPSAKDCQQWVQDIGSAGRRARHAEERAARRAGRR</sequence>
<evidence type="ECO:0000256" key="4">
    <source>
        <dbReference type="PROSITE-ProRule" id="PRU00192"/>
    </source>
</evidence>
<feature type="compositionally biased region" description="Basic and acidic residues" evidence="5">
    <location>
        <begin position="756"/>
        <end position="796"/>
    </location>
</feature>
<feature type="compositionally biased region" description="Pro residues" evidence="5">
    <location>
        <begin position="1162"/>
        <end position="1189"/>
    </location>
</feature>
<dbReference type="SMART" id="SM00233">
    <property type="entry name" value="PH"/>
    <property type="match status" value="1"/>
</dbReference>
<feature type="compositionally biased region" description="Low complexity" evidence="5">
    <location>
        <begin position="725"/>
        <end position="737"/>
    </location>
</feature>
<dbReference type="InterPro" id="IPR000261">
    <property type="entry name" value="EH_dom"/>
</dbReference>
<feature type="compositionally biased region" description="Pro residues" evidence="5">
    <location>
        <begin position="811"/>
        <end position="827"/>
    </location>
</feature>
<dbReference type="SUPFAM" id="SSF50729">
    <property type="entry name" value="PH domain-like"/>
    <property type="match status" value="1"/>
</dbReference>
<evidence type="ECO:0000259" key="7">
    <source>
        <dbReference type="PROSITE" id="PS50003"/>
    </source>
</evidence>
<comment type="caution">
    <text evidence="11">The sequence shown here is derived from an EMBL/GenBank/DDBJ whole genome shotgun (WGS) entry which is preliminary data.</text>
</comment>
<feature type="compositionally biased region" description="Low complexity" evidence="5">
    <location>
        <begin position="1051"/>
        <end position="1065"/>
    </location>
</feature>
<feature type="region of interest" description="Disordered" evidence="5">
    <location>
        <begin position="2208"/>
        <end position="2227"/>
    </location>
</feature>
<feature type="compositionally biased region" description="Low complexity" evidence="5">
    <location>
        <begin position="1692"/>
        <end position="1702"/>
    </location>
</feature>
<dbReference type="Pfam" id="PF16652">
    <property type="entry name" value="PH_13"/>
    <property type="match status" value="1"/>
</dbReference>
<dbReference type="InterPro" id="IPR036028">
    <property type="entry name" value="SH3-like_dom_sf"/>
</dbReference>
<dbReference type="PROSITE" id="PS50002">
    <property type="entry name" value="SH3"/>
    <property type="match status" value="1"/>
</dbReference>
<feature type="region of interest" description="Disordered" evidence="5">
    <location>
        <begin position="1348"/>
        <end position="1373"/>
    </location>
</feature>
<dbReference type="PROSITE" id="PS00741">
    <property type="entry name" value="DH_1"/>
    <property type="match status" value="1"/>
</dbReference>
<feature type="region of interest" description="Disordered" evidence="5">
    <location>
        <begin position="1660"/>
        <end position="1734"/>
    </location>
</feature>
<feature type="compositionally biased region" description="Pro residues" evidence="5">
    <location>
        <begin position="834"/>
        <end position="863"/>
    </location>
</feature>
<dbReference type="GO" id="GO:0005737">
    <property type="term" value="C:cytoplasm"/>
    <property type="evidence" value="ECO:0007669"/>
    <property type="project" value="UniProtKB-SubCell"/>
</dbReference>
<dbReference type="PANTHER" id="PTHR46006:SF6">
    <property type="entry name" value="INTERSECTIN-2 ISOFORM X1"/>
    <property type="match status" value="1"/>
</dbReference>
<organism evidence="11 12">
    <name type="scientific">Gymnopilus dilepis</name>
    <dbReference type="NCBI Taxonomy" id="231916"/>
    <lineage>
        <taxon>Eukaryota</taxon>
        <taxon>Fungi</taxon>
        <taxon>Dikarya</taxon>
        <taxon>Basidiomycota</taxon>
        <taxon>Agaricomycotina</taxon>
        <taxon>Agaricomycetes</taxon>
        <taxon>Agaricomycetidae</taxon>
        <taxon>Agaricales</taxon>
        <taxon>Agaricineae</taxon>
        <taxon>Hymenogastraceae</taxon>
        <taxon>Gymnopilus</taxon>
    </lineage>
</organism>
<dbReference type="InParanoid" id="A0A409Y3C0"/>
<feature type="compositionally biased region" description="Basic and acidic residues" evidence="5">
    <location>
        <begin position="412"/>
        <end position="425"/>
    </location>
</feature>
<feature type="region of interest" description="Disordered" evidence="5">
    <location>
        <begin position="1555"/>
        <end position="1637"/>
    </location>
</feature>
<feature type="domain" description="DH" evidence="8">
    <location>
        <begin position="1890"/>
        <end position="2072"/>
    </location>
</feature>
<reference evidence="11 12" key="1">
    <citation type="journal article" date="2018" name="Evol. Lett.">
        <title>Horizontal gene cluster transfer increased hallucinogenic mushroom diversity.</title>
        <authorList>
            <person name="Reynolds H.T."/>
            <person name="Vijayakumar V."/>
            <person name="Gluck-Thaler E."/>
            <person name="Korotkin H.B."/>
            <person name="Matheny P.B."/>
            <person name="Slot J.C."/>
        </authorList>
    </citation>
    <scope>NUCLEOTIDE SEQUENCE [LARGE SCALE GENOMIC DNA]</scope>
    <source>
        <strain evidence="11 12">SRW20</strain>
    </source>
</reference>
<feature type="compositionally biased region" description="Low complexity" evidence="5">
    <location>
        <begin position="147"/>
        <end position="168"/>
    </location>
</feature>
<feature type="domain" description="EH" evidence="9">
    <location>
        <begin position="284"/>
        <end position="373"/>
    </location>
</feature>
<dbReference type="SMART" id="SM00326">
    <property type="entry name" value="SH3"/>
    <property type="match status" value="2"/>
</dbReference>
<dbReference type="GO" id="GO:0035025">
    <property type="term" value="P:positive regulation of Rho protein signal transduction"/>
    <property type="evidence" value="ECO:0007669"/>
    <property type="project" value="TreeGrafter"/>
</dbReference>
<dbReference type="Pfam" id="PF02205">
    <property type="entry name" value="WH2"/>
    <property type="match status" value="1"/>
</dbReference>
<feature type="compositionally biased region" description="Polar residues" evidence="5">
    <location>
        <begin position="390"/>
        <end position="407"/>
    </location>
</feature>
<feature type="compositionally biased region" description="Pro residues" evidence="5">
    <location>
        <begin position="875"/>
        <end position="895"/>
    </location>
</feature>
<accession>A0A409Y3C0</accession>
<feature type="compositionally biased region" description="Low complexity" evidence="5">
    <location>
        <begin position="65"/>
        <end position="75"/>
    </location>
</feature>
<feature type="compositionally biased region" description="Gly residues" evidence="5">
    <location>
        <begin position="105"/>
        <end position="115"/>
    </location>
</feature>
<feature type="compositionally biased region" description="Acidic residues" evidence="5">
    <location>
        <begin position="1087"/>
        <end position="1108"/>
    </location>
</feature>
<dbReference type="Pfam" id="PF00621">
    <property type="entry name" value="RhoGEF"/>
    <property type="match status" value="1"/>
</dbReference>
<dbReference type="InterPro" id="IPR001331">
    <property type="entry name" value="GDS_CDC24_CS"/>
</dbReference>
<feature type="region of interest" description="Disordered" evidence="5">
    <location>
        <begin position="1769"/>
        <end position="1868"/>
    </location>
</feature>
<feature type="compositionally biased region" description="Basic and acidic residues" evidence="5">
    <location>
        <begin position="1786"/>
        <end position="1801"/>
    </location>
</feature>
<evidence type="ECO:0000256" key="2">
    <source>
        <dbReference type="ARBA" id="ARBA00022443"/>
    </source>
</evidence>
<dbReference type="PANTHER" id="PTHR46006">
    <property type="entry name" value="RHO GUANINE NUCLEOTIDE EXCHANGE FACTOR AT 64C, ISOFORM A"/>
    <property type="match status" value="1"/>
</dbReference>
<feature type="domain" description="WH2" evidence="10">
    <location>
        <begin position="1206"/>
        <end position="1223"/>
    </location>
</feature>
<feature type="compositionally biased region" description="Basic and acidic residues" evidence="5">
    <location>
        <begin position="1109"/>
        <end position="1121"/>
    </location>
</feature>
<feature type="region of interest" description="Disordered" evidence="5">
    <location>
        <begin position="543"/>
        <end position="562"/>
    </location>
</feature>
<name>A0A409Y3C0_9AGAR</name>
<feature type="compositionally biased region" description="Basic and acidic residues" evidence="5">
    <location>
        <begin position="437"/>
        <end position="450"/>
    </location>
</feature>
<dbReference type="SMART" id="SM00325">
    <property type="entry name" value="RhoGEF"/>
    <property type="match status" value="1"/>
</dbReference>
<dbReference type="GO" id="GO:0005085">
    <property type="term" value="F:guanyl-nucleotide exchange factor activity"/>
    <property type="evidence" value="ECO:0007669"/>
    <property type="project" value="InterPro"/>
</dbReference>
<feature type="compositionally biased region" description="Pro residues" evidence="5">
    <location>
        <begin position="137"/>
        <end position="146"/>
    </location>
</feature>
<dbReference type="GO" id="GO:0003779">
    <property type="term" value="F:actin binding"/>
    <property type="evidence" value="ECO:0007669"/>
    <property type="project" value="InterPro"/>
</dbReference>
<dbReference type="InterPro" id="IPR000219">
    <property type="entry name" value="DH_dom"/>
</dbReference>
<feature type="compositionally biased region" description="Basic and acidic residues" evidence="5">
    <location>
        <begin position="628"/>
        <end position="662"/>
    </location>
</feature>
<feature type="region of interest" description="Disordered" evidence="5">
    <location>
        <begin position="569"/>
        <end position="1333"/>
    </location>
</feature>
<dbReference type="Gene3D" id="2.30.30.40">
    <property type="entry name" value="SH3 Domains"/>
    <property type="match status" value="2"/>
</dbReference>
<feature type="compositionally biased region" description="Low complexity" evidence="5">
    <location>
        <begin position="801"/>
        <end position="810"/>
    </location>
</feature>
<feature type="compositionally biased region" description="Pro residues" evidence="5">
    <location>
        <begin position="1035"/>
        <end position="1050"/>
    </location>
</feature>
<dbReference type="GO" id="GO:0035556">
    <property type="term" value="P:intracellular signal transduction"/>
    <property type="evidence" value="ECO:0007669"/>
    <property type="project" value="InterPro"/>
</dbReference>
<feature type="compositionally biased region" description="Basic and acidic residues" evidence="5">
    <location>
        <begin position="569"/>
        <end position="621"/>
    </location>
</feature>
<feature type="compositionally biased region" description="Low complexity" evidence="5">
    <location>
        <begin position="116"/>
        <end position="126"/>
    </location>
</feature>
<evidence type="ECO:0000259" key="9">
    <source>
        <dbReference type="PROSITE" id="PS50031"/>
    </source>
</evidence>
<dbReference type="InterPro" id="IPR001849">
    <property type="entry name" value="PH_domain"/>
</dbReference>
<keyword evidence="12" id="KW-1185">Reference proteome</keyword>
<dbReference type="SMART" id="SM00027">
    <property type="entry name" value="EH"/>
    <property type="match status" value="1"/>
</dbReference>
<dbReference type="PROSITE" id="PS50003">
    <property type="entry name" value="PH_DOMAIN"/>
    <property type="match status" value="1"/>
</dbReference>
<evidence type="ECO:0000313" key="12">
    <source>
        <dbReference type="Proteomes" id="UP000284706"/>
    </source>
</evidence>
<dbReference type="OrthoDB" id="1716625at2759"/>
<keyword evidence="2 4" id="KW-0728">SH3 domain</keyword>
<evidence type="ECO:0000259" key="8">
    <source>
        <dbReference type="PROSITE" id="PS50010"/>
    </source>
</evidence>
<dbReference type="Pfam" id="PF12763">
    <property type="entry name" value="EH"/>
    <property type="match status" value="1"/>
</dbReference>
<feature type="compositionally biased region" description="Polar residues" evidence="5">
    <location>
        <begin position="1826"/>
        <end position="1836"/>
    </location>
</feature>
<dbReference type="Gene3D" id="1.20.900.10">
    <property type="entry name" value="Dbl homology (DH) domain"/>
    <property type="match status" value="1"/>
</dbReference>
<feature type="compositionally biased region" description="Basic and acidic residues" evidence="5">
    <location>
        <begin position="905"/>
        <end position="929"/>
    </location>
</feature>
<feature type="compositionally biased region" description="Gly residues" evidence="5">
    <location>
        <begin position="76"/>
        <end position="85"/>
    </location>
</feature>
<dbReference type="InterPro" id="IPR001452">
    <property type="entry name" value="SH3_domain"/>
</dbReference>
<gene>
    <name evidence="11" type="ORF">CVT26_002719</name>
</gene>
<dbReference type="Proteomes" id="UP000284706">
    <property type="component" value="Unassembled WGS sequence"/>
</dbReference>
<dbReference type="InterPro" id="IPR011993">
    <property type="entry name" value="PH-like_dom_sf"/>
</dbReference>
<dbReference type="CDD" id="cd00160">
    <property type="entry name" value="RhoGEF"/>
    <property type="match status" value="1"/>
</dbReference>
<evidence type="ECO:0008006" key="13">
    <source>
        <dbReference type="Google" id="ProtNLM"/>
    </source>
</evidence>
<dbReference type="InterPro" id="IPR035899">
    <property type="entry name" value="DBL_dom_sf"/>
</dbReference>
<evidence type="ECO:0000313" key="11">
    <source>
        <dbReference type="EMBL" id="PPQ97490.1"/>
    </source>
</evidence>
<feature type="compositionally biased region" description="Basic and acidic residues" evidence="5">
    <location>
        <begin position="941"/>
        <end position="952"/>
    </location>
</feature>